<organism evidence="1">
    <name type="scientific">marine sediment metagenome</name>
    <dbReference type="NCBI Taxonomy" id="412755"/>
    <lineage>
        <taxon>unclassified sequences</taxon>
        <taxon>metagenomes</taxon>
        <taxon>ecological metagenomes</taxon>
    </lineage>
</organism>
<dbReference type="Gene3D" id="3.20.20.140">
    <property type="entry name" value="Metal-dependent hydrolases"/>
    <property type="match status" value="1"/>
</dbReference>
<dbReference type="SUPFAM" id="SSF89550">
    <property type="entry name" value="PHP domain-like"/>
    <property type="match status" value="1"/>
</dbReference>
<dbReference type="EMBL" id="LAZR01000522">
    <property type="protein sequence ID" value="KKN65538.1"/>
    <property type="molecule type" value="Genomic_DNA"/>
</dbReference>
<dbReference type="InterPro" id="IPR016195">
    <property type="entry name" value="Pol/histidinol_Pase-like"/>
</dbReference>
<name>A0A0F9VI73_9ZZZZ</name>
<gene>
    <name evidence="1" type="ORF">LCGC14_0480640</name>
</gene>
<reference evidence="1" key="1">
    <citation type="journal article" date="2015" name="Nature">
        <title>Complex archaea that bridge the gap between prokaryotes and eukaryotes.</title>
        <authorList>
            <person name="Spang A."/>
            <person name="Saw J.H."/>
            <person name="Jorgensen S.L."/>
            <person name="Zaremba-Niedzwiedzka K."/>
            <person name="Martijn J."/>
            <person name="Lind A.E."/>
            <person name="van Eijk R."/>
            <person name="Schleper C."/>
            <person name="Guy L."/>
            <person name="Ettema T.J."/>
        </authorList>
    </citation>
    <scope>NUCLEOTIDE SEQUENCE</scope>
</reference>
<evidence type="ECO:0000313" key="1">
    <source>
        <dbReference type="EMBL" id="KKN65538.1"/>
    </source>
</evidence>
<comment type="caution">
    <text evidence="1">The sequence shown here is derived from an EMBL/GenBank/DDBJ whole genome shotgun (WGS) entry which is preliminary data.</text>
</comment>
<dbReference type="AlphaFoldDB" id="A0A0F9VI73"/>
<accession>A0A0F9VI73</accession>
<proteinExistence type="predicted"/>
<protein>
    <submittedName>
        <fullName evidence="1">Uncharacterized protein</fullName>
    </submittedName>
</protein>
<sequence length="235" mass="27443">MSYFESRIKVNFNNFDDVKFRIKFCEKLGINNIILEPKDNVERISSSLKKNLRENSRINIFFRNNLKLNNIEDFKRSIKNYNNFSDIVSVESLNREVQLHSARDSRVDIVSFSDPEIIKTLTTGVISLTKQNSTFIEFSLASIMVRNKRIQSKNFRNLYKFTQLALKLKADFLINGNFLNSFDYRHPRALIAVCHSLLGIPMNFAKKAFIQNPKKLVEKTQKSFESKFKQGVKLI</sequence>